<dbReference type="HOGENOM" id="CLU_2528786_0_0_1"/>
<feature type="region of interest" description="Disordered" evidence="1">
    <location>
        <begin position="36"/>
        <end position="58"/>
    </location>
</feature>
<proteinExistence type="predicted"/>
<dbReference type="EMBL" id="KN822029">
    <property type="protein sequence ID" value="KIM64292.1"/>
    <property type="molecule type" value="Genomic_DNA"/>
</dbReference>
<evidence type="ECO:0000313" key="2">
    <source>
        <dbReference type="EMBL" id="KIM64292.1"/>
    </source>
</evidence>
<gene>
    <name evidence="2" type="ORF">SCLCIDRAFT_642884</name>
</gene>
<organism evidence="2 3">
    <name type="scientific">Scleroderma citrinum Foug A</name>
    <dbReference type="NCBI Taxonomy" id="1036808"/>
    <lineage>
        <taxon>Eukaryota</taxon>
        <taxon>Fungi</taxon>
        <taxon>Dikarya</taxon>
        <taxon>Basidiomycota</taxon>
        <taxon>Agaricomycotina</taxon>
        <taxon>Agaricomycetes</taxon>
        <taxon>Agaricomycetidae</taxon>
        <taxon>Boletales</taxon>
        <taxon>Sclerodermatineae</taxon>
        <taxon>Sclerodermataceae</taxon>
        <taxon>Scleroderma</taxon>
    </lineage>
</organism>
<sequence>MMDGVRPSSRRSHCLCVHRRRLSIVLEVTLRSRTLGGVGDPLNSKARGKDSERSKGLPGCDRQYIHPSYGCLWGPCRNNAAQRL</sequence>
<dbReference type="InParanoid" id="A0A0C3AH92"/>
<evidence type="ECO:0000313" key="3">
    <source>
        <dbReference type="Proteomes" id="UP000053989"/>
    </source>
</evidence>
<accession>A0A0C3AH92</accession>
<keyword evidence="3" id="KW-1185">Reference proteome</keyword>
<protein>
    <submittedName>
        <fullName evidence="2">Uncharacterized protein</fullName>
    </submittedName>
</protein>
<name>A0A0C3AH92_9AGAM</name>
<dbReference type="AlphaFoldDB" id="A0A0C3AH92"/>
<reference evidence="2 3" key="1">
    <citation type="submission" date="2014-04" db="EMBL/GenBank/DDBJ databases">
        <authorList>
            <consortium name="DOE Joint Genome Institute"/>
            <person name="Kuo A."/>
            <person name="Kohler A."/>
            <person name="Nagy L.G."/>
            <person name="Floudas D."/>
            <person name="Copeland A."/>
            <person name="Barry K.W."/>
            <person name="Cichocki N."/>
            <person name="Veneault-Fourrey C."/>
            <person name="LaButti K."/>
            <person name="Lindquist E.A."/>
            <person name="Lipzen A."/>
            <person name="Lundell T."/>
            <person name="Morin E."/>
            <person name="Murat C."/>
            <person name="Sun H."/>
            <person name="Tunlid A."/>
            <person name="Henrissat B."/>
            <person name="Grigoriev I.V."/>
            <person name="Hibbett D.S."/>
            <person name="Martin F."/>
            <person name="Nordberg H.P."/>
            <person name="Cantor M.N."/>
            <person name="Hua S.X."/>
        </authorList>
    </citation>
    <scope>NUCLEOTIDE SEQUENCE [LARGE SCALE GENOMIC DNA]</scope>
    <source>
        <strain evidence="2 3">Foug A</strain>
    </source>
</reference>
<reference evidence="3" key="2">
    <citation type="submission" date="2015-01" db="EMBL/GenBank/DDBJ databases">
        <title>Evolutionary Origins and Diversification of the Mycorrhizal Mutualists.</title>
        <authorList>
            <consortium name="DOE Joint Genome Institute"/>
            <consortium name="Mycorrhizal Genomics Consortium"/>
            <person name="Kohler A."/>
            <person name="Kuo A."/>
            <person name="Nagy L.G."/>
            <person name="Floudas D."/>
            <person name="Copeland A."/>
            <person name="Barry K.W."/>
            <person name="Cichocki N."/>
            <person name="Veneault-Fourrey C."/>
            <person name="LaButti K."/>
            <person name="Lindquist E.A."/>
            <person name="Lipzen A."/>
            <person name="Lundell T."/>
            <person name="Morin E."/>
            <person name="Murat C."/>
            <person name="Riley R."/>
            <person name="Ohm R."/>
            <person name="Sun H."/>
            <person name="Tunlid A."/>
            <person name="Henrissat B."/>
            <person name="Grigoriev I.V."/>
            <person name="Hibbett D.S."/>
            <person name="Martin F."/>
        </authorList>
    </citation>
    <scope>NUCLEOTIDE SEQUENCE [LARGE SCALE GENOMIC DNA]</scope>
    <source>
        <strain evidence="3">Foug A</strain>
    </source>
</reference>
<dbReference type="Proteomes" id="UP000053989">
    <property type="component" value="Unassembled WGS sequence"/>
</dbReference>
<evidence type="ECO:0000256" key="1">
    <source>
        <dbReference type="SAM" id="MobiDB-lite"/>
    </source>
</evidence>